<dbReference type="PROSITE" id="PS50977">
    <property type="entry name" value="HTH_TETR_2"/>
    <property type="match status" value="1"/>
</dbReference>
<keyword evidence="1" id="KW-0805">Transcription regulation</keyword>
<evidence type="ECO:0000256" key="3">
    <source>
        <dbReference type="ARBA" id="ARBA00023163"/>
    </source>
</evidence>
<keyword evidence="7" id="KW-1185">Reference proteome</keyword>
<dbReference type="EMBL" id="SPNK01000002">
    <property type="protein sequence ID" value="TFI02655.1"/>
    <property type="molecule type" value="Genomic_DNA"/>
</dbReference>
<name>A0AAX2SIC0_KOCRH</name>
<comment type="caution">
    <text evidence="6">The sequence shown here is derived from an EMBL/GenBank/DDBJ whole genome shotgun (WGS) entry which is preliminary data.</text>
</comment>
<protein>
    <submittedName>
        <fullName evidence="6">TetR/AcrR family transcriptional regulator</fullName>
    </submittedName>
</protein>
<reference evidence="6 7" key="1">
    <citation type="submission" date="2019-03" db="EMBL/GenBank/DDBJ databases">
        <title>Genome Sequencing and Assembly of Various Microbes Isolated from Alder Root Nodule.</title>
        <authorList>
            <person name="Swanson E."/>
            <person name="Sevigny J.L."/>
            <person name="Pesce C."/>
            <person name="Davis I."/>
            <person name="Kleiner V."/>
            <person name="Tisa L."/>
        </authorList>
    </citation>
    <scope>NUCLEOTIDE SEQUENCE [LARGE SCALE GENOMIC DNA]</scope>
    <source>
        <strain evidence="6 7">4R-31</strain>
    </source>
</reference>
<evidence type="ECO:0000313" key="6">
    <source>
        <dbReference type="EMBL" id="TFI02655.1"/>
    </source>
</evidence>
<evidence type="ECO:0000259" key="5">
    <source>
        <dbReference type="PROSITE" id="PS50977"/>
    </source>
</evidence>
<dbReference type="InterPro" id="IPR001647">
    <property type="entry name" value="HTH_TetR"/>
</dbReference>
<keyword evidence="2 4" id="KW-0238">DNA-binding</keyword>
<evidence type="ECO:0000256" key="2">
    <source>
        <dbReference type="ARBA" id="ARBA00023125"/>
    </source>
</evidence>
<gene>
    <name evidence="6" type="ORF">E4P33_03455</name>
</gene>
<dbReference type="GO" id="GO:0003700">
    <property type="term" value="F:DNA-binding transcription factor activity"/>
    <property type="evidence" value="ECO:0007669"/>
    <property type="project" value="TreeGrafter"/>
</dbReference>
<evidence type="ECO:0000256" key="1">
    <source>
        <dbReference type="ARBA" id="ARBA00023015"/>
    </source>
</evidence>
<evidence type="ECO:0000313" key="7">
    <source>
        <dbReference type="Proteomes" id="UP000298017"/>
    </source>
</evidence>
<dbReference type="GO" id="GO:0000976">
    <property type="term" value="F:transcription cis-regulatory region binding"/>
    <property type="evidence" value="ECO:0007669"/>
    <property type="project" value="TreeGrafter"/>
</dbReference>
<organism evidence="6 7">
    <name type="scientific">Kocuria rhizophila</name>
    <dbReference type="NCBI Taxonomy" id="72000"/>
    <lineage>
        <taxon>Bacteria</taxon>
        <taxon>Bacillati</taxon>
        <taxon>Actinomycetota</taxon>
        <taxon>Actinomycetes</taxon>
        <taxon>Micrococcales</taxon>
        <taxon>Micrococcaceae</taxon>
        <taxon>Kocuria</taxon>
    </lineage>
</organism>
<dbReference type="PANTHER" id="PTHR30055">
    <property type="entry name" value="HTH-TYPE TRANSCRIPTIONAL REGULATOR RUTR"/>
    <property type="match status" value="1"/>
</dbReference>
<dbReference type="Gene3D" id="1.10.357.10">
    <property type="entry name" value="Tetracycline Repressor, domain 2"/>
    <property type="match status" value="1"/>
</dbReference>
<dbReference type="SUPFAM" id="SSF46689">
    <property type="entry name" value="Homeodomain-like"/>
    <property type="match status" value="1"/>
</dbReference>
<accession>A0AAX2SIC0</accession>
<proteinExistence type="predicted"/>
<dbReference type="AlphaFoldDB" id="A0AAX2SIC0"/>
<dbReference type="Pfam" id="PF00440">
    <property type="entry name" value="TetR_N"/>
    <property type="match status" value="1"/>
</dbReference>
<keyword evidence="3" id="KW-0804">Transcription</keyword>
<feature type="DNA-binding region" description="H-T-H motif" evidence="4">
    <location>
        <begin position="37"/>
        <end position="56"/>
    </location>
</feature>
<evidence type="ECO:0000256" key="4">
    <source>
        <dbReference type="PROSITE-ProRule" id="PRU00335"/>
    </source>
</evidence>
<sequence length="217" mass="23770">MEVDVPKVTEEHKEQMRRRIQDAALVCIGRKGFSAVSMADIIAESGLSAGAVYVYYRGKDDLFLDASRGVMRDRLGALDRLHSQSPLPHPARAMAMVVTDLPEGATFPGLPLQVWGESVRRPELQVAARGILAEAGSHLRRYLSAWLRSERGLVEDDADRLADRLRPAFIGLVQGYMVQVSLSEDPKQTHEAYVQAVEHLLSGVLAQPGQDSAPAMG</sequence>
<dbReference type="Proteomes" id="UP000298017">
    <property type="component" value="Unassembled WGS sequence"/>
</dbReference>
<feature type="domain" description="HTH tetR-type" evidence="5">
    <location>
        <begin position="14"/>
        <end position="74"/>
    </location>
</feature>
<dbReference type="PANTHER" id="PTHR30055:SF234">
    <property type="entry name" value="HTH-TYPE TRANSCRIPTIONAL REGULATOR BETI"/>
    <property type="match status" value="1"/>
</dbReference>
<dbReference type="InterPro" id="IPR009057">
    <property type="entry name" value="Homeodomain-like_sf"/>
</dbReference>
<dbReference type="InterPro" id="IPR050109">
    <property type="entry name" value="HTH-type_TetR-like_transc_reg"/>
</dbReference>